<keyword evidence="1" id="KW-0479">Metal-binding</keyword>
<dbReference type="GO" id="GO:0003676">
    <property type="term" value="F:nucleic acid binding"/>
    <property type="evidence" value="ECO:0007669"/>
    <property type="project" value="InterPro"/>
</dbReference>
<dbReference type="Pfam" id="PF12171">
    <property type="entry name" value="zf-C2H2_jaz"/>
    <property type="match status" value="1"/>
</dbReference>
<evidence type="ECO:0008006" key="10">
    <source>
        <dbReference type="Google" id="ProtNLM"/>
    </source>
</evidence>
<evidence type="ECO:0000259" key="6">
    <source>
        <dbReference type="PROSITE" id="PS50157"/>
    </source>
</evidence>
<dbReference type="SUPFAM" id="SSF57667">
    <property type="entry name" value="beta-beta-alpha zinc fingers"/>
    <property type="match status" value="1"/>
</dbReference>
<keyword evidence="3" id="KW-0862">Zinc</keyword>
<evidence type="ECO:0000259" key="7">
    <source>
        <dbReference type="PROSITE" id="PS50174"/>
    </source>
</evidence>
<gene>
    <name evidence="8" type="ORF">CU098_007467</name>
</gene>
<name>A0A367IQN6_RHIST</name>
<evidence type="ECO:0000256" key="4">
    <source>
        <dbReference type="PROSITE-ProRule" id="PRU00042"/>
    </source>
</evidence>
<dbReference type="EMBL" id="PJQM01006256">
    <property type="protein sequence ID" value="RCH79973.1"/>
    <property type="molecule type" value="Genomic_DNA"/>
</dbReference>
<dbReference type="Proteomes" id="UP000253551">
    <property type="component" value="Unassembled WGS sequence"/>
</dbReference>
<feature type="region of interest" description="Disordered" evidence="5">
    <location>
        <begin position="82"/>
        <end position="116"/>
    </location>
</feature>
<protein>
    <recommendedName>
        <fullName evidence="10">G-patch domain-containing protein</fullName>
    </recommendedName>
</protein>
<dbReference type="PROSITE" id="PS50174">
    <property type="entry name" value="G_PATCH"/>
    <property type="match status" value="1"/>
</dbReference>
<dbReference type="InterPro" id="IPR000467">
    <property type="entry name" value="G_patch_dom"/>
</dbReference>
<evidence type="ECO:0000313" key="9">
    <source>
        <dbReference type="Proteomes" id="UP000253551"/>
    </source>
</evidence>
<feature type="domain" description="C2H2-type" evidence="6">
    <location>
        <begin position="135"/>
        <end position="164"/>
    </location>
</feature>
<dbReference type="PANTHER" id="PTHR47251">
    <property type="entry name" value="FINGER DOMAIN PROTEIN, PUTATIVE (AFU_ORTHOLOGUE AFUA_3G04180)-RELATED"/>
    <property type="match status" value="1"/>
</dbReference>
<dbReference type="SMART" id="SM00443">
    <property type="entry name" value="G_patch"/>
    <property type="match status" value="1"/>
</dbReference>
<dbReference type="AlphaFoldDB" id="A0A367IQN6"/>
<reference evidence="8 9" key="1">
    <citation type="journal article" date="2018" name="G3 (Bethesda)">
        <title>Phylogenetic and Phylogenomic Definition of Rhizopus Species.</title>
        <authorList>
            <person name="Gryganskyi A.P."/>
            <person name="Golan J."/>
            <person name="Dolatabadi S."/>
            <person name="Mondo S."/>
            <person name="Robb S."/>
            <person name="Idnurm A."/>
            <person name="Muszewska A."/>
            <person name="Steczkiewicz K."/>
            <person name="Masonjones S."/>
            <person name="Liao H.L."/>
            <person name="Gajdeczka M.T."/>
            <person name="Anike F."/>
            <person name="Vuek A."/>
            <person name="Anishchenko I.M."/>
            <person name="Voigt K."/>
            <person name="de Hoog G.S."/>
            <person name="Smith M.E."/>
            <person name="Heitman J."/>
            <person name="Vilgalys R."/>
            <person name="Stajich J.E."/>
        </authorList>
    </citation>
    <scope>NUCLEOTIDE SEQUENCE [LARGE SCALE GENOMIC DNA]</scope>
    <source>
        <strain evidence="8 9">LSU 92-RS-03</strain>
    </source>
</reference>
<dbReference type="Gene3D" id="3.30.160.60">
    <property type="entry name" value="Classic Zinc Finger"/>
    <property type="match status" value="1"/>
</dbReference>
<dbReference type="PROSITE" id="PS00028">
    <property type="entry name" value="ZINC_FINGER_C2H2_1"/>
    <property type="match status" value="1"/>
</dbReference>
<organism evidence="8 9">
    <name type="scientific">Rhizopus stolonifer</name>
    <name type="common">Rhizopus nigricans</name>
    <dbReference type="NCBI Taxonomy" id="4846"/>
    <lineage>
        <taxon>Eukaryota</taxon>
        <taxon>Fungi</taxon>
        <taxon>Fungi incertae sedis</taxon>
        <taxon>Mucoromycota</taxon>
        <taxon>Mucoromycotina</taxon>
        <taxon>Mucoromycetes</taxon>
        <taxon>Mucorales</taxon>
        <taxon>Mucorineae</taxon>
        <taxon>Rhizopodaceae</taxon>
        <taxon>Rhizopus</taxon>
    </lineage>
</organism>
<accession>A0A367IQN6</accession>
<dbReference type="GO" id="GO:0008270">
    <property type="term" value="F:zinc ion binding"/>
    <property type="evidence" value="ECO:0007669"/>
    <property type="project" value="UniProtKB-KW"/>
</dbReference>
<keyword evidence="9" id="KW-1185">Reference proteome</keyword>
<feature type="domain" description="G-patch" evidence="7">
    <location>
        <begin position="37"/>
        <end position="83"/>
    </location>
</feature>
<dbReference type="InterPro" id="IPR013087">
    <property type="entry name" value="Znf_C2H2_type"/>
</dbReference>
<evidence type="ECO:0000256" key="2">
    <source>
        <dbReference type="ARBA" id="ARBA00022771"/>
    </source>
</evidence>
<sequence>MQKDDNLFEEDKFQGSSTSYIDWEETTKITMETHIPESNIGYRMMQKMGWKAGKGLGTSGQGRIDPVLVEMKDETLGIGKAHEYEETHSSSTAKRKALDSEKQLEETEVQKVERENRAEKRQAIMKELEQVKRVFYCELCDKQYNNISEYDQHLQSYDHHHKKVK</sequence>
<feature type="compositionally biased region" description="Basic and acidic residues" evidence="5">
    <location>
        <begin position="96"/>
        <end position="116"/>
    </location>
</feature>
<evidence type="ECO:0000256" key="1">
    <source>
        <dbReference type="ARBA" id="ARBA00022723"/>
    </source>
</evidence>
<dbReference type="Pfam" id="PF01585">
    <property type="entry name" value="G-patch"/>
    <property type="match status" value="1"/>
</dbReference>
<dbReference type="InterPro" id="IPR036236">
    <property type="entry name" value="Znf_C2H2_sf"/>
</dbReference>
<evidence type="ECO:0000256" key="5">
    <source>
        <dbReference type="SAM" id="MobiDB-lite"/>
    </source>
</evidence>
<comment type="caution">
    <text evidence="8">The sequence shown here is derived from an EMBL/GenBank/DDBJ whole genome shotgun (WGS) entry which is preliminary data.</text>
</comment>
<evidence type="ECO:0000313" key="8">
    <source>
        <dbReference type="EMBL" id="RCH79973.1"/>
    </source>
</evidence>
<dbReference type="OrthoDB" id="4822at2759"/>
<dbReference type="InterPro" id="IPR022755">
    <property type="entry name" value="Znf_C2H2_jaz"/>
</dbReference>
<dbReference type="STRING" id="4846.A0A367IQN6"/>
<dbReference type="PROSITE" id="PS50157">
    <property type="entry name" value="ZINC_FINGER_C2H2_2"/>
    <property type="match status" value="1"/>
</dbReference>
<evidence type="ECO:0000256" key="3">
    <source>
        <dbReference type="ARBA" id="ARBA00022833"/>
    </source>
</evidence>
<keyword evidence="2 4" id="KW-0863">Zinc-finger</keyword>
<proteinExistence type="predicted"/>
<dbReference type="PANTHER" id="PTHR47251:SF1">
    <property type="entry name" value="FINGER DOMAIN PROTEIN, PUTATIVE (AFU_ORTHOLOGUE AFUA_3G04180)-RELATED"/>
    <property type="match status" value="1"/>
</dbReference>